<comment type="caution">
    <text evidence="2">The sequence shown here is derived from an EMBL/GenBank/DDBJ whole genome shotgun (WGS) entry which is preliminary data.</text>
</comment>
<name>A0ABQ0QKX9_9PROT</name>
<keyword evidence="1" id="KW-1133">Transmembrane helix</keyword>
<feature type="transmembrane region" description="Helical" evidence="1">
    <location>
        <begin position="7"/>
        <end position="24"/>
    </location>
</feature>
<dbReference type="EMBL" id="BAQB01000029">
    <property type="protein sequence ID" value="GBR48347.1"/>
    <property type="molecule type" value="Genomic_DNA"/>
</dbReference>
<gene>
    <name evidence="2" type="ORF">AA106556_1767</name>
</gene>
<evidence type="ECO:0000256" key="1">
    <source>
        <dbReference type="SAM" id="Phobius"/>
    </source>
</evidence>
<organism evidence="2 3">
    <name type="scientific">Neokomagataea tanensis NBRC 106556</name>
    <dbReference type="NCBI Taxonomy" id="1223519"/>
    <lineage>
        <taxon>Bacteria</taxon>
        <taxon>Pseudomonadati</taxon>
        <taxon>Pseudomonadota</taxon>
        <taxon>Alphaproteobacteria</taxon>
        <taxon>Acetobacterales</taxon>
        <taxon>Acetobacteraceae</taxon>
        <taxon>Neokomagataea</taxon>
    </lineage>
</organism>
<keyword evidence="1" id="KW-0472">Membrane</keyword>
<proteinExistence type="predicted"/>
<keyword evidence="3" id="KW-1185">Reference proteome</keyword>
<evidence type="ECO:0000313" key="3">
    <source>
        <dbReference type="Proteomes" id="UP001062443"/>
    </source>
</evidence>
<dbReference type="RefSeq" id="WP_157070946.1">
    <property type="nucleotide sequence ID" value="NZ_BAQB01000029.1"/>
</dbReference>
<sequence length="213" mass="24478">MTKKYKILLTVSPFFMAILFYIGYPKPNPKISTYKVGGKCYAIPAEYTNGYPNNGTTDHLVLQAYSKNIFPVTEHIMSQLENKNGEGLYYNGYINIWIITDEPDCVDNSTAINRVLKRSHKMEGVFLNKYMLYSFPGYTLYVENKNNKNFGFSCSSTLGEKNSSCDQQDLFGDQKYGNTILRITFGVNYINDINIIRRNVLSKMEQWHVKCPS</sequence>
<reference evidence="2" key="1">
    <citation type="submission" date="2013-04" db="EMBL/GenBank/DDBJ databases">
        <title>The genome sequencing project of 58 acetic acid bacteria.</title>
        <authorList>
            <person name="Okamoto-Kainuma A."/>
            <person name="Ishikawa M."/>
            <person name="Umino S."/>
            <person name="Koizumi Y."/>
            <person name="Shiwa Y."/>
            <person name="Yoshikawa H."/>
            <person name="Matsutani M."/>
            <person name="Matsushita K."/>
        </authorList>
    </citation>
    <scope>NUCLEOTIDE SEQUENCE</scope>
    <source>
        <strain evidence="2">NBRC 106556</strain>
    </source>
</reference>
<dbReference type="Proteomes" id="UP001062443">
    <property type="component" value="Unassembled WGS sequence"/>
</dbReference>
<accession>A0ABQ0QKX9</accession>
<protein>
    <submittedName>
        <fullName evidence="2">Uncharacterized protein</fullName>
    </submittedName>
</protein>
<evidence type="ECO:0000313" key="2">
    <source>
        <dbReference type="EMBL" id="GBR48347.1"/>
    </source>
</evidence>
<keyword evidence="1" id="KW-0812">Transmembrane</keyword>